<reference evidence="1" key="1">
    <citation type="submission" date="2021-06" db="EMBL/GenBank/DDBJ databases">
        <authorList>
            <person name="Nardi T."/>
            <person name="Nardi T."/>
        </authorList>
    </citation>
    <scope>NUCLEOTIDE SEQUENCE</scope>
</reference>
<comment type="caution">
    <text evidence="1">The sequence shown here is derived from an EMBL/GenBank/DDBJ whole genome shotgun (WGS) entry which is preliminary data.</text>
</comment>
<evidence type="ECO:0000313" key="1">
    <source>
        <dbReference type="EMBL" id="CAG7592591.1"/>
    </source>
</evidence>
<name>A0A8S4C2C2_9ACAR</name>
<gene>
    <name evidence="1" type="ORF">MHYMCMPASI_00585</name>
</gene>
<accession>A0A8S4C2C2</accession>
<evidence type="ECO:0000313" key="2">
    <source>
        <dbReference type="Proteomes" id="UP000837675"/>
    </source>
</evidence>
<sequence length="67" mass="7528">MVCLLIYYTVIIIGDIMSPSLIELYPGKQFVLCGSSARRLKATGTNLLGGRAWRFLFLPFCTQNLRS</sequence>
<organism evidence="1 2">
    <name type="scientific">Hyalomma marginatum</name>
    <dbReference type="NCBI Taxonomy" id="34627"/>
    <lineage>
        <taxon>Eukaryota</taxon>
        <taxon>Metazoa</taxon>
        <taxon>Ecdysozoa</taxon>
        <taxon>Arthropoda</taxon>
        <taxon>Chelicerata</taxon>
        <taxon>Arachnida</taxon>
        <taxon>Acari</taxon>
        <taxon>Parasitiformes</taxon>
        <taxon>Ixodida</taxon>
        <taxon>Ixodoidea</taxon>
        <taxon>Ixodidae</taxon>
        <taxon>Hyalomminae</taxon>
        <taxon>Hyalomma</taxon>
    </lineage>
</organism>
<proteinExistence type="predicted"/>
<dbReference type="EMBL" id="CAJVAF010000281">
    <property type="protein sequence ID" value="CAG7592591.1"/>
    <property type="molecule type" value="Genomic_DNA"/>
</dbReference>
<dbReference type="AlphaFoldDB" id="A0A8S4C2C2"/>
<protein>
    <submittedName>
        <fullName evidence="1">Uncharacterized protein</fullName>
    </submittedName>
</protein>
<keyword evidence="2" id="KW-1185">Reference proteome</keyword>
<dbReference type="Proteomes" id="UP000837675">
    <property type="component" value="Unassembled WGS sequence"/>
</dbReference>